<dbReference type="OrthoDB" id="5577209at2759"/>
<dbReference type="VEuPathDB" id="VectorBase:PHUM467450"/>
<organism>
    <name type="scientific">Pediculus humanus subsp. corporis</name>
    <name type="common">Body louse</name>
    <dbReference type="NCBI Taxonomy" id="121224"/>
    <lineage>
        <taxon>Eukaryota</taxon>
        <taxon>Metazoa</taxon>
        <taxon>Ecdysozoa</taxon>
        <taxon>Arthropoda</taxon>
        <taxon>Hexapoda</taxon>
        <taxon>Insecta</taxon>
        <taxon>Pterygota</taxon>
        <taxon>Neoptera</taxon>
        <taxon>Paraneoptera</taxon>
        <taxon>Psocodea</taxon>
        <taxon>Troctomorpha</taxon>
        <taxon>Phthiraptera</taxon>
        <taxon>Anoplura</taxon>
        <taxon>Pediculidae</taxon>
        <taxon>Pediculus</taxon>
    </lineage>
</organism>
<dbReference type="InterPro" id="IPR003892">
    <property type="entry name" value="CUE"/>
</dbReference>
<dbReference type="STRING" id="121224.E0VVT3"/>
<feature type="compositionally biased region" description="Acidic residues" evidence="1">
    <location>
        <begin position="563"/>
        <end position="575"/>
    </location>
</feature>
<dbReference type="GO" id="GO:0043130">
    <property type="term" value="F:ubiquitin binding"/>
    <property type="evidence" value="ECO:0007669"/>
    <property type="project" value="InterPro"/>
</dbReference>
<dbReference type="CTD" id="8238727"/>
<accession>E0VVT3</accession>
<dbReference type="Gene3D" id="1.10.8.10">
    <property type="entry name" value="DNA helicase RuvA subunit, C-terminal domain"/>
    <property type="match status" value="1"/>
</dbReference>
<feature type="compositionally biased region" description="Basic residues" evidence="1">
    <location>
        <begin position="625"/>
        <end position="634"/>
    </location>
</feature>
<feature type="compositionally biased region" description="Basic and acidic residues" evidence="1">
    <location>
        <begin position="586"/>
        <end position="597"/>
    </location>
</feature>
<evidence type="ECO:0000313" key="3">
    <source>
        <dbReference type="EMBL" id="EEB17489.1"/>
    </source>
</evidence>
<feature type="compositionally biased region" description="Basic and acidic residues" evidence="1">
    <location>
        <begin position="610"/>
        <end position="619"/>
    </location>
</feature>
<reference evidence="3" key="2">
    <citation type="submission" date="2007-04" db="EMBL/GenBank/DDBJ databases">
        <title>The genome of the human body louse.</title>
        <authorList>
            <consortium name="The Human Body Louse Genome Consortium"/>
            <person name="Kirkness E."/>
            <person name="Walenz B."/>
            <person name="Hass B."/>
            <person name="Bruggner R."/>
            <person name="Strausberg R."/>
        </authorList>
    </citation>
    <scope>NUCLEOTIDE SEQUENCE</scope>
    <source>
        <strain evidence="3">USDA</strain>
    </source>
</reference>
<dbReference type="AlphaFoldDB" id="E0VVT3"/>
<dbReference type="KEGG" id="phu:Phum_PHUM467450"/>
<dbReference type="PANTHER" id="PTHR21494:SF0">
    <property type="entry name" value="ACTIVATING SIGNAL COINTEGRATOR 1 COMPLEX SUBUNIT 2"/>
    <property type="match status" value="1"/>
</dbReference>
<dbReference type="PROSITE" id="PS51140">
    <property type="entry name" value="CUE"/>
    <property type="match status" value="1"/>
</dbReference>
<dbReference type="RefSeq" id="XP_002430227.1">
    <property type="nucleotide sequence ID" value="XM_002430182.1"/>
</dbReference>
<dbReference type="PANTHER" id="PTHR21494">
    <property type="entry name" value="ACTIVATING SIGNAL COINTEGRATOR 1 COMPLEX SUBUNIT 2 ASC-1 COMPLEX SUBUNIT P100"/>
    <property type="match status" value="1"/>
</dbReference>
<dbReference type="Proteomes" id="UP000009046">
    <property type="component" value="Unassembled WGS sequence"/>
</dbReference>
<evidence type="ECO:0000313" key="5">
    <source>
        <dbReference type="Proteomes" id="UP000009046"/>
    </source>
</evidence>
<evidence type="ECO:0000259" key="2">
    <source>
        <dbReference type="PROSITE" id="PS51140"/>
    </source>
</evidence>
<sequence length="634" mass="74833">MEYIVDLLTGKKENITKEGYVDGKGFKEANRKFSTYLQPVLEQNESAMEKNRMWLDLSQFIIEDLQWLLSLKRRKFWSYVVYSKDVQYLLASIIRKTPPYYLRKLYVLNEEIESTIQKIEHLVFLILWRLSNDEESKLIFSKSGDCEIFHDFFLFSVPLILDLCLLYGFSNSTLLKAVISNAFEFAPNFSKDFEETTSYFLYILKHLKQKFSTTVDNFETDEIKFFTLKHILFFLYDTVTSMQLFLNSYLPGCKFMCKNNSVNELIGFYSNVLPQMQNIFDDFKNVYPDEISSLTDLINDVRIEFLNIVKNLFSYIYSEAFKNPTEVEDVVNDFTVLMINLSEEPTFFEDYLKIYPVTSEMYSFIDNYIVDTAKVNHILSLIPNNETRNPNSNSEKFLSNANNSSDSDHNLSVLLSQVKDILPEEDDSLIKSWLKNNNYDVERLIVGVLDGSLCLNSSSSDKYIKGNFNFDNLESKNDSYSNNILSESRKNKTWKQDIGKIEKESYSRWFHVSDQMYDDEYDDTYDENLSIAFREEEDGEKSRRSYMTMRQNRECDKRRQEKESEEEEDEDEEEQDSKFSINTNESKYRHEKRDVVGRGKGHGQSKNVLRNREYKEAHKSFIGNHNRKRQAKKK</sequence>
<feature type="compositionally biased region" description="Polar residues" evidence="1">
    <location>
        <begin position="384"/>
        <end position="397"/>
    </location>
</feature>
<reference evidence="4" key="3">
    <citation type="submission" date="2020-05" db="UniProtKB">
        <authorList>
            <consortium name="EnsemblMetazoa"/>
        </authorList>
    </citation>
    <scope>IDENTIFICATION</scope>
    <source>
        <strain evidence="4">USDA</strain>
    </source>
</reference>
<feature type="region of interest" description="Disordered" evidence="1">
    <location>
        <begin position="536"/>
        <end position="634"/>
    </location>
</feature>
<reference evidence="3" key="1">
    <citation type="submission" date="2007-04" db="EMBL/GenBank/DDBJ databases">
        <title>Annotation of Pediculus humanus corporis strain USDA.</title>
        <authorList>
            <person name="Kirkness E."/>
            <person name="Hannick L."/>
            <person name="Hass B."/>
            <person name="Bruggner R."/>
            <person name="Lawson D."/>
            <person name="Bidwell S."/>
            <person name="Joardar V."/>
            <person name="Caler E."/>
            <person name="Walenz B."/>
            <person name="Inman J."/>
            <person name="Schobel S."/>
            <person name="Galinsky K."/>
            <person name="Amedeo P."/>
            <person name="Strausberg R."/>
        </authorList>
    </citation>
    <scope>NUCLEOTIDE SEQUENCE</scope>
    <source>
        <strain evidence="3">USDA</strain>
    </source>
</reference>
<dbReference type="GeneID" id="8238727"/>
<feature type="compositionally biased region" description="Basic and acidic residues" evidence="1">
    <location>
        <begin position="551"/>
        <end position="562"/>
    </location>
</feature>
<dbReference type="InParanoid" id="E0VVT3"/>
<dbReference type="InterPro" id="IPR052586">
    <property type="entry name" value="ASCC2"/>
</dbReference>
<dbReference type="EMBL" id="AAZO01005680">
    <property type="status" value="NOT_ANNOTATED_CDS"/>
    <property type="molecule type" value="Genomic_DNA"/>
</dbReference>
<feature type="region of interest" description="Disordered" evidence="1">
    <location>
        <begin position="384"/>
        <end position="405"/>
    </location>
</feature>
<feature type="domain" description="CUE" evidence="2">
    <location>
        <begin position="410"/>
        <end position="453"/>
    </location>
</feature>
<proteinExistence type="predicted"/>
<dbReference type="OMA" id="LSQHEFW"/>
<dbReference type="FunCoup" id="E0VVT3">
    <property type="interactions" value="286"/>
</dbReference>
<dbReference type="eggNOG" id="KOG4501">
    <property type="taxonomic scope" value="Eukaryota"/>
</dbReference>
<evidence type="ECO:0000313" key="4">
    <source>
        <dbReference type="EnsemblMetazoa" id="PHUM467450-PA"/>
    </source>
</evidence>
<gene>
    <name evidence="4" type="primary">8238727</name>
    <name evidence="3" type="ORF">Phum_PHUM467450</name>
</gene>
<evidence type="ECO:0000256" key="1">
    <source>
        <dbReference type="SAM" id="MobiDB-lite"/>
    </source>
</evidence>
<dbReference type="HOGENOM" id="CLU_012749_0_0_1"/>
<protein>
    <recommendedName>
        <fullName evidence="2">CUE domain-containing protein</fullName>
    </recommendedName>
</protein>
<name>E0VVT3_PEDHC</name>
<keyword evidence="5" id="KW-1185">Reference proteome</keyword>
<dbReference type="EMBL" id="DS235813">
    <property type="protein sequence ID" value="EEB17489.1"/>
    <property type="molecule type" value="Genomic_DNA"/>
</dbReference>
<dbReference type="EnsemblMetazoa" id="PHUM467450-RA">
    <property type="protein sequence ID" value="PHUM467450-PA"/>
    <property type="gene ID" value="PHUM467450"/>
</dbReference>